<proteinExistence type="predicted"/>
<organism evidence="4 5">
    <name type="scientific">Pseudoduganella flava</name>
    <dbReference type="NCBI Taxonomy" id="871742"/>
    <lineage>
        <taxon>Bacteria</taxon>
        <taxon>Pseudomonadati</taxon>
        <taxon>Pseudomonadota</taxon>
        <taxon>Betaproteobacteria</taxon>
        <taxon>Burkholderiales</taxon>
        <taxon>Oxalobacteraceae</taxon>
        <taxon>Telluria group</taxon>
        <taxon>Pseudoduganella</taxon>
    </lineage>
</organism>
<protein>
    <submittedName>
        <fullName evidence="3 4">Glycosyltransferase</fullName>
    </submittedName>
</protein>
<dbReference type="EMBL" id="VLKW01000011">
    <property type="protein sequence ID" value="TWI43765.1"/>
    <property type="molecule type" value="Genomic_DNA"/>
</dbReference>
<keyword evidence="6" id="KW-1185">Reference proteome</keyword>
<evidence type="ECO:0000313" key="5">
    <source>
        <dbReference type="Proteomes" id="UP000315112"/>
    </source>
</evidence>
<keyword evidence="4" id="KW-0808">Transferase</keyword>
<dbReference type="InterPro" id="IPR001296">
    <property type="entry name" value="Glyco_trans_1"/>
</dbReference>
<dbReference type="Proteomes" id="UP000315112">
    <property type="component" value="Unassembled WGS sequence"/>
</dbReference>
<evidence type="ECO:0000259" key="2">
    <source>
        <dbReference type="Pfam" id="PF00534"/>
    </source>
</evidence>
<dbReference type="SUPFAM" id="SSF53756">
    <property type="entry name" value="UDP-Glycosyltransferase/glycogen phosphorylase"/>
    <property type="match status" value="1"/>
</dbReference>
<evidence type="ECO:0000313" key="4">
    <source>
        <dbReference type="EMBL" id="TWI43765.1"/>
    </source>
</evidence>
<dbReference type="EMBL" id="CP046904">
    <property type="protein sequence ID" value="QGZ42609.1"/>
    <property type="molecule type" value="Genomic_DNA"/>
</dbReference>
<dbReference type="Pfam" id="PF00534">
    <property type="entry name" value="Glycos_transf_1"/>
    <property type="match status" value="1"/>
</dbReference>
<dbReference type="AlphaFoldDB" id="A0A562PH30"/>
<dbReference type="OrthoDB" id="570545at2"/>
<feature type="compositionally biased region" description="Low complexity" evidence="1">
    <location>
        <begin position="405"/>
        <end position="414"/>
    </location>
</feature>
<dbReference type="RefSeq" id="WP_145880046.1">
    <property type="nucleotide sequence ID" value="NZ_CP046904.1"/>
</dbReference>
<accession>A0A562PH30</accession>
<evidence type="ECO:0000313" key="6">
    <source>
        <dbReference type="Proteomes" id="UP000437862"/>
    </source>
</evidence>
<feature type="domain" description="Glycosyl transferase family 1" evidence="2">
    <location>
        <begin position="213"/>
        <end position="374"/>
    </location>
</feature>
<evidence type="ECO:0000313" key="3">
    <source>
        <dbReference type="EMBL" id="QGZ42609.1"/>
    </source>
</evidence>
<feature type="region of interest" description="Disordered" evidence="1">
    <location>
        <begin position="405"/>
        <end position="430"/>
    </location>
</feature>
<dbReference type="Proteomes" id="UP000437862">
    <property type="component" value="Chromosome"/>
</dbReference>
<dbReference type="GO" id="GO:0016757">
    <property type="term" value="F:glycosyltransferase activity"/>
    <property type="evidence" value="ECO:0007669"/>
    <property type="project" value="InterPro"/>
</dbReference>
<reference evidence="4" key="2">
    <citation type="submission" date="2019-07" db="EMBL/GenBank/DDBJ databases">
        <authorList>
            <person name="Whitman W."/>
            <person name="Huntemann M."/>
            <person name="Clum A."/>
            <person name="Pillay M."/>
            <person name="Palaniappan K."/>
            <person name="Varghese N."/>
            <person name="Mikhailova N."/>
            <person name="Stamatis D."/>
            <person name="Reddy T."/>
            <person name="Daum C."/>
            <person name="Shapiro N."/>
            <person name="Ivanova N."/>
            <person name="Kyrpides N."/>
            <person name="Woyke T."/>
        </authorList>
    </citation>
    <scope>NUCLEOTIDE SEQUENCE</scope>
    <source>
        <strain evidence="4">CGMCC 1.10685</strain>
    </source>
</reference>
<name>A0A562PH30_9BURK</name>
<feature type="compositionally biased region" description="Basic and acidic residues" evidence="1">
    <location>
        <begin position="419"/>
        <end position="430"/>
    </location>
</feature>
<dbReference type="PANTHER" id="PTHR12526">
    <property type="entry name" value="GLYCOSYLTRANSFERASE"/>
    <property type="match status" value="1"/>
</dbReference>
<evidence type="ECO:0000256" key="1">
    <source>
        <dbReference type="SAM" id="MobiDB-lite"/>
    </source>
</evidence>
<gene>
    <name evidence="3" type="ORF">GO485_28620</name>
    <name evidence="4" type="ORF">IP92_04819</name>
</gene>
<reference evidence="3 6" key="3">
    <citation type="submission" date="2019-12" db="EMBL/GenBank/DDBJ databases">
        <title>Draft Genome Sequences of Six Type Strains of the Genus Massilia.</title>
        <authorList>
            <person name="Miess H."/>
            <person name="Frediansyah A."/>
            <person name="Goeker M."/>
            <person name="Gross H."/>
        </authorList>
    </citation>
    <scope>NUCLEOTIDE SEQUENCE [LARGE SCALE GENOMIC DNA]</scope>
    <source>
        <strain evidence="3 6">DSM 26639</strain>
    </source>
</reference>
<dbReference type="Gene3D" id="3.40.50.2000">
    <property type="entry name" value="Glycogen Phosphorylase B"/>
    <property type="match status" value="2"/>
</dbReference>
<reference evidence="4 5" key="1">
    <citation type="journal article" date="2015" name="Stand. Genomic Sci.">
        <title>Genomic Encyclopedia of Bacterial and Archaeal Type Strains, Phase III: the genomes of soil and plant-associated and newly described type strains.</title>
        <authorList>
            <person name="Whitman W.B."/>
            <person name="Woyke T."/>
            <person name="Klenk H.P."/>
            <person name="Zhou Y."/>
            <person name="Lilburn T.G."/>
            <person name="Beck B.J."/>
            <person name="De Vos P."/>
            <person name="Vandamme P."/>
            <person name="Eisen J.A."/>
            <person name="Garrity G."/>
            <person name="Hugenholtz P."/>
            <person name="Kyrpides N.C."/>
        </authorList>
    </citation>
    <scope>NUCLEOTIDE SEQUENCE [LARGE SCALE GENOMIC DNA]</scope>
    <source>
        <strain evidence="4 5">CGMCC 1.10685</strain>
    </source>
</reference>
<sequence>MPAVIQIHPYDPTIPNAGGIGSIIRSLIRFAPPDFRISLVGITHDRHQHPLGRWSQVEVDGTALRFMPVLEADRRVPSRIPLTLRFALGLWRHRHMIETDGSILEFHRIEPSLVFLRRPATRTLFLHCDPAGDLLGRRWEAKWRHLPATYGWLEDQLIRPMRQVWMVREDAATRYRGRFAPHGVAVDFLPTWVDSNLFAPAPAGASAALRTALAREHGFDAAQPLILFVGRFAAVKDPLLLLQAFVALRQQHPNAVLVMIGTGDLLPPIEAFVRSHGLSDAVRLPGTLGHCDVARWMNVADCLCLSSITEGMPVTLLEALSCGLPIVSTDVGEAARLVPGPAAGRLVAERTPAALAAAIAETLAQARDRAACVQFASPYTAPAVLRKLHERYRELYYSALPPAAAGAATTGTGLRSVRRSKDSKGRSISR</sequence>